<keyword evidence="2" id="KW-1185">Reference proteome</keyword>
<sequence length="43" mass="4988">MISVVKKRQHPVDPLGVVVYMCGFRLPTPFKQAPDFFFVEIYS</sequence>
<proteinExistence type="predicted"/>
<evidence type="ECO:0000313" key="2">
    <source>
        <dbReference type="Proteomes" id="UP000318626"/>
    </source>
</evidence>
<reference evidence="2" key="1">
    <citation type="submission" date="2019-02" db="EMBL/GenBank/DDBJ databases">
        <title>Deep-cultivation of Planctomycetes and their phenomic and genomic characterization uncovers novel biology.</title>
        <authorList>
            <person name="Wiegand S."/>
            <person name="Jogler M."/>
            <person name="Boedeker C."/>
            <person name="Pinto D."/>
            <person name="Vollmers J."/>
            <person name="Rivas-Marin E."/>
            <person name="Kohn T."/>
            <person name="Peeters S.H."/>
            <person name="Heuer A."/>
            <person name="Rast P."/>
            <person name="Oberbeckmann S."/>
            <person name="Bunk B."/>
            <person name="Jeske O."/>
            <person name="Meyerdierks A."/>
            <person name="Storesund J.E."/>
            <person name="Kallscheuer N."/>
            <person name="Luecker S."/>
            <person name="Lage O.M."/>
            <person name="Pohl T."/>
            <person name="Merkel B.J."/>
            <person name="Hornburger P."/>
            <person name="Mueller R.-W."/>
            <person name="Bruemmer F."/>
            <person name="Labrenz M."/>
            <person name="Spormann A.M."/>
            <person name="Op den Camp H."/>
            <person name="Overmann J."/>
            <person name="Amann R."/>
            <person name="Jetten M.S.M."/>
            <person name="Mascher T."/>
            <person name="Medema M.H."/>
            <person name="Devos D.P."/>
            <person name="Kaster A.-K."/>
            <person name="Ovreas L."/>
            <person name="Rohde M."/>
            <person name="Galperin M.Y."/>
            <person name="Jogler C."/>
        </authorList>
    </citation>
    <scope>NUCLEOTIDE SEQUENCE [LARGE SCALE GENOMIC DNA]</scope>
    <source>
        <strain evidence="2">Pan97</strain>
    </source>
</reference>
<dbReference type="KEGG" id="bvo:Pan97_23220"/>
<name>A0A518C7W7_9BACT</name>
<gene>
    <name evidence="1" type="ORF">Pan97_23220</name>
</gene>
<dbReference type="Proteomes" id="UP000318626">
    <property type="component" value="Chromosome"/>
</dbReference>
<dbReference type="EMBL" id="CP036289">
    <property type="protein sequence ID" value="QDU75292.1"/>
    <property type="molecule type" value="Genomic_DNA"/>
</dbReference>
<organism evidence="1 2">
    <name type="scientific">Bremerella volcania</name>
    <dbReference type="NCBI Taxonomy" id="2527984"/>
    <lineage>
        <taxon>Bacteria</taxon>
        <taxon>Pseudomonadati</taxon>
        <taxon>Planctomycetota</taxon>
        <taxon>Planctomycetia</taxon>
        <taxon>Pirellulales</taxon>
        <taxon>Pirellulaceae</taxon>
        <taxon>Bremerella</taxon>
    </lineage>
</organism>
<evidence type="ECO:0000313" key="1">
    <source>
        <dbReference type="EMBL" id="QDU75292.1"/>
    </source>
</evidence>
<accession>A0A518C7W7</accession>
<protein>
    <submittedName>
        <fullName evidence="1">Uncharacterized protein</fullName>
    </submittedName>
</protein>
<dbReference type="AlphaFoldDB" id="A0A518C7W7"/>